<protein>
    <submittedName>
        <fullName evidence="1">Uncharacterized protein</fullName>
    </submittedName>
</protein>
<dbReference type="AlphaFoldDB" id="A0AA36AT13"/>
<sequence>MEAREHYKVFSASTRSIWMDNGIMKPKWTEGELMPCLLMDILEELEDETCVSDSDPDSDNEFSESDFLARVISWVRFQAVAGIVVVVGGGGSACLVPIVIVVGGVDVGGVVGSGIHIDSYHAGIVVVAVSST</sequence>
<dbReference type="Proteomes" id="UP001162480">
    <property type="component" value="Chromosome 4"/>
</dbReference>
<proteinExistence type="predicted"/>
<gene>
    <name evidence="1" type="ORF">OCTVUL_1B014058</name>
</gene>
<evidence type="ECO:0000313" key="1">
    <source>
        <dbReference type="EMBL" id="CAI9721786.1"/>
    </source>
</evidence>
<organism evidence="1 2">
    <name type="scientific">Octopus vulgaris</name>
    <name type="common">Common octopus</name>
    <dbReference type="NCBI Taxonomy" id="6645"/>
    <lineage>
        <taxon>Eukaryota</taxon>
        <taxon>Metazoa</taxon>
        <taxon>Spiralia</taxon>
        <taxon>Lophotrochozoa</taxon>
        <taxon>Mollusca</taxon>
        <taxon>Cephalopoda</taxon>
        <taxon>Coleoidea</taxon>
        <taxon>Octopodiformes</taxon>
        <taxon>Octopoda</taxon>
        <taxon>Incirrata</taxon>
        <taxon>Octopodidae</taxon>
        <taxon>Octopus</taxon>
    </lineage>
</organism>
<reference evidence="1" key="1">
    <citation type="submission" date="2023-08" db="EMBL/GenBank/DDBJ databases">
        <authorList>
            <person name="Alioto T."/>
            <person name="Alioto T."/>
            <person name="Gomez Garrido J."/>
        </authorList>
    </citation>
    <scope>NUCLEOTIDE SEQUENCE</scope>
</reference>
<name>A0AA36AT13_OCTVU</name>
<dbReference type="EMBL" id="OX597817">
    <property type="protein sequence ID" value="CAI9721786.1"/>
    <property type="molecule type" value="Genomic_DNA"/>
</dbReference>
<evidence type="ECO:0000313" key="2">
    <source>
        <dbReference type="Proteomes" id="UP001162480"/>
    </source>
</evidence>
<keyword evidence="2" id="KW-1185">Reference proteome</keyword>
<accession>A0AA36AT13</accession>